<dbReference type="InterPro" id="IPR036640">
    <property type="entry name" value="ABC1_TM_sf"/>
</dbReference>
<dbReference type="SMART" id="SM00382">
    <property type="entry name" value="AAA"/>
    <property type="match status" value="1"/>
</dbReference>
<dbReference type="RefSeq" id="WP_080065152.1">
    <property type="nucleotide sequence ID" value="NZ_MZGX01000018.1"/>
</dbReference>
<dbReference type="Pfam" id="PF00664">
    <property type="entry name" value="ABC_membrane"/>
    <property type="match status" value="1"/>
</dbReference>
<dbReference type="GO" id="GO:0005524">
    <property type="term" value="F:ATP binding"/>
    <property type="evidence" value="ECO:0007669"/>
    <property type="project" value="UniProtKB-KW"/>
</dbReference>
<feature type="domain" description="ABC transporter" evidence="10">
    <location>
        <begin position="337"/>
        <end position="571"/>
    </location>
</feature>
<dbReference type="STRING" id="48256.CLHUN_26950"/>
<evidence type="ECO:0000256" key="1">
    <source>
        <dbReference type="ARBA" id="ARBA00004651"/>
    </source>
</evidence>
<feature type="domain" description="ABC transmembrane type-1" evidence="11">
    <location>
        <begin position="19"/>
        <end position="303"/>
    </location>
</feature>
<dbReference type="InterPro" id="IPR039421">
    <property type="entry name" value="Type_1_exporter"/>
</dbReference>
<gene>
    <name evidence="12" type="ORF">CLHUN_26950</name>
</gene>
<dbReference type="InterPro" id="IPR011527">
    <property type="entry name" value="ABC1_TM_dom"/>
</dbReference>
<feature type="transmembrane region" description="Helical" evidence="9">
    <location>
        <begin position="132"/>
        <end position="154"/>
    </location>
</feature>
<dbReference type="GO" id="GO:0016887">
    <property type="term" value="F:ATP hydrolysis activity"/>
    <property type="evidence" value="ECO:0007669"/>
    <property type="project" value="InterPro"/>
</dbReference>
<evidence type="ECO:0000259" key="11">
    <source>
        <dbReference type="PROSITE" id="PS50929"/>
    </source>
</evidence>
<evidence type="ECO:0000256" key="5">
    <source>
        <dbReference type="ARBA" id="ARBA00022741"/>
    </source>
</evidence>
<keyword evidence="2" id="KW-0813">Transport</keyword>
<name>A0A1V4SHJ9_RUMHU</name>
<evidence type="ECO:0000313" key="13">
    <source>
        <dbReference type="Proteomes" id="UP000191554"/>
    </source>
</evidence>
<comment type="subcellular location">
    <subcellularLocation>
        <location evidence="1">Cell membrane</location>
        <topology evidence="1">Multi-pass membrane protein</topology>
    </subcellularLocation>
</comment>
<keyword evidence="13" id="KW-1185">Reference proteome</keyword>
<feature type="transmembrane region" description="Helical" evidence="9">
    <location>
        <begin position="160"/>
        <end position="179"/>
    </location>
</feature>
<dbReference type="FunFam" id="3.40.50.300:FF:000287">
    <property type="entry name" value="Multidrug ABC transporter ATP-binding protein"/>
    <property type="match status" value="1"/>
</dbReference>
<dbReference type="EMBL" id="MZGX01000018">
    <property type="protein sequence ID" value="OPX43350.1"/>
    <property type="molecule type" value="Genomic_DNA"/>
</dbReference>
<evidence type="ECO:0000313" key="12">
    <source>
        <dbReference type="EMBL" id="OPX43350.1"/>
    </source>
</evidence>
<feature type="transmembrane region" description="Helical" evidence="9">
    <location>
        <begin position="273"/>
        <end position="291"/>
    </location>
</feature>
<dbReference type="InterPro" id="IPR003593">
    <property type="entry name" value="AAA+_ATPase"/>
</dbReference>
<dbReference type="GO" id="GO:0015421">
    <property type="term" value="F:ABC-type oligopeptide transporter activity"/>
    <property type="evidence" value="ECO:0007669"/>
    <property type="project" value="TreeGrafter"/>
</dbReference>
<protein>
    <submittedName>
        <fullName evidence="12">Putative ABC transporter ATP-binding protein</fullName>
    </submittedName>
</protein>
<dbReference type="Pfam" id="PF00005">
    <property type="entry name" value="ABC_tran"/>
    <property type="match status" value="1"/>
</dbReference>
<evidence type="ECO:0000259" key="10">
    <source>
        <dbReference type="PROSITE" id="PS50893"/>
    </source>
</evidence>
<dbReference type="PANTHER" id="PTHR43394:SF1">
    <property type="entry name" value="ATP-BINDING CASSETTE SUB-FAMILY B MEMBER 10, MITOCHONDRIAL"/>
    <property type="match status" value="1"/>
</dbReference>
<dbReference type="InterPro" id="IPR017871">
    <property type="entry name" value="ABC_transporter-like_CS"/>
</dbReference>
<evidence type="ECO:0000256" key="6">
    <source>
        <dbReference type="ARBA" id="ARBA00022840"/>
    </source>
</evidence>
<dbReference type="CDD" id="cd18778">
    <property type="entry name" value="ABC_6TM_exporter_like"/>
    <property type="match status" value="1"/>
</dbReference>
<dbReference type="PROSITE" id="PS00211">
    <property type="entry name" value="ABC_TRANSPORTER_1"/>
    <property type="match status" value="1"/>
</dbReference>
<reference evidence="12 13" key="1">
    <citation type="submission" date="2017-03" db="EMBL/GenBank/DDBJ databases">
        <title>Genome sequence of Clostridium hungatei DSM 14427.</title>
        <authorList>
            <person name="Poehlein A."/>
            <person name="Daniel R."/>
        </authorList>
    </citation>
    <scope>NUCLEOTIDE SEQUENCE [LARGE SCALE GENOMIC DNA]</scope>
    <source>
        <strain evidence="12 13">DSM 14427</strain>
    </source>
</reference>
<dbReference type="Gene3D" id="1.20.1560.10">
    <property type="entry name" value="ABC transporter type 1, transmembrane domain"/>
    <property type="match status" value="1"/>
</dbReference>
<comment type="caution">
    <text evidence="12">The sequence shown here is derived from an EMBL/GenBank/DDBJ whole genome shotgun (WGS) entry which is preliminary data.</text>
</comment>
<dbReference type="PROSITE" id="PS50893">
    <property type="entry name" value="ABC_TRANSPORTER_2"/>
    <property type="match status" value="1"/>
</dbReference>
<dbReference type="GO" id="GO:0005886">
    <property type="term" value="C:plasma membrane"/>
    <property type="evidence" value="ECO:0007669"/>
    <property type="project" value="UniProtKB-SubCell"/>
</dbReference>
<dbReference type="PANTHER" id="PTHR43394">
    <property type="entry name" value="ATP-DEPENDENT PERMEASE MDL1, MITOCHONDRIAL"/>
    <property type="match status" value="1"/>
</dbReference>
<dbReference type="Proteomes" id="UP000191554">
    <property type="component" value="Unassembled WGS sequence"/>
</dbReference>
<dbReference type="AlphaFoldDB" id="A0A1V4SHJ9"/>
<feature type="transmembrane region" description="Helical" evidence="9">
    <location>
        <begin position="17"/>
        <end position="35"/>
    </location>
</feature>
<evidence type="ECO:0000256" key="7">
    <source>
        <dbReference type="ARBA" id="ARBA00022989"/>
    </source>
</evidence>
<sequence length="575" mass="63761">MKHIIRLFKLARPWTKYLVVSTVALFMISGINLFAPYITSKIIAIMESGDYSSSINTIVFFAMILLGCFALRAVFQFLNNYFAHVASWSLVARLRGVLYDHFQKLSMSYYHDKQTGQLMSRVVNDINTFENLIAHAIPDLVTNIITLVGVLVILVFINPFLALLVCIPIPFIAFLSVVLRKIRKYFKVGQAKIAELNAVLQDNFSGMKEIQVFNKQEHELGKVSEKSEEHSSALIKALFYSGILNPAVNFISSIGTVIVLIAGPLLALKTGLSISQVVAFLLYLNLFYTPISTLTRVVEDMQQALAGAERVFEVLDTDPDIKDKPHAKKVGKLSGSVEFKDVSFSYKGNIPVLDDISFEIKAGQMIALVGPTGVGKTTVSALIARFYDPNSGKVLMDGMDIRDMTLESLRNQLSIVLQDVFLFNGTIAENIAYGCSNTTQEQIEEAAETACIHEYIMSLPEKYHTVIGERGVRLSGGQKQRISIARSVLRNSPVLILDEATSAVDTETETEIQKAINQIAGTRTLIVIAHRLSTVKRADKIIVLENGKIAEQGQHEELLKLKGVYSNLCNIQNLM</sequence>
<evidence type="ECO:0000256" key="2">
    <source>
        <dbReference type="ARBA" id="ARBA00022448"/>
    </source>
</evidence>
<dbReference type="InterPro" id="IPR027417">
    <property type="entry name" value="P-loop_NTPase"/>
</dbReference>
<dbReference type="FunFam" id="1.20.1560.10:FF:000011">
    <property type="entry name" value="Multidrug ABC transporter ATP-binding protein"/>
    <property type="match status" value="1"/>
</dbReference>
<dbReference type="PROSITE" id="PS50929">
    <property type="entry name" value="ABC_TM1F"/>
    <property type="match status" value="1"/>
</dbReference>
<dbReference type="OrthoDB" id="9762778at2"/>
<keyword evidence="4 9" id="KW-0812">Transmembrane</keyword>
<keyword evidence="7 9" id="KW-1133">Transmembrane helix</keyword>
<dbReference type="SUPFAM" id="SSF90123">
    <property type="entry name" value="ABC transporter transmembrane region"/>
    <property type="match status" value="1"/>
</dbReference>
<evidence type="ECO:0000256" key="9">
    <source>
        <dbReference type="SAM" id="Phobius"/>
    </source>
</evidence>
<dbReference type="SUPFAM" id="SSF52540">
    <property type="entry name" value="P-loop containing nucleoside triphosphate hydrolases"/>
    <property type="match status" value="1"/>
</dbReference>
<evidence type="ECO:0000256" key="4">
    <source>
        <dbReference type="ARBA" id="ARBA00022692"/>
    </source>
</evidence>
<keyword evidence="8 9" id="KW-0472">Membrane</keyword>
<dbReference type="Gene3D" id="3.40.50.300">
    <property type="entry name" value="P-loop containing nucleotide triphosphate hydrolases"/>
    <property type="match status" value="1"/>
</dbReference>
<organism evidence="12 13">
    <name type="scientific">Ruminiclostridium hungatei</name>
    <name type="common">Clostridium hungatei</name>
    <dbReference type="NCBI Taxonomy" id="48256"/>
    <lineage>
        <taxon>Bacteria</taxon>
        <taxon>Bacillati</taxon>
        <taxon>Bacillota</taxon>
        <taxon>Clostridia</taxon>
        <taxon>Eubacteriales</taxon>
        <taxon>Oscillospiraceae</taxon>
        <taxon>Ruminiclostridium</taxon>
    </lineage>
</organism>
<proteinExistence type="predicted"/>
<feature type="transmembrane region" description="Helical" evidence="9">
    <location>
        <begin position="247"/>
        <end position="267"/>
    </location>
</feature>
<evidence type="ECO:0000256" key="3">
    <source>
        <dbReference type="ARBA" id="ARBA00022475"/>
    </source>
</evidence>
<keyword evidence="3" id="KW-1003">Cell membrane</keyword>
<keyword evidence="6 12" id="KW-0067">ATP-binding</keyword>
<accession>A0A1V4SHJ9</accession>
<feature type="transmembrane region" description="Helical" evidence="9">
    <location>
        <begin position="55"/>
        <end position="75"/>
    </location>
</feature>
<dbReference type="InterPro" id="IPR003439">
    <property type="entry name" value="ABC_transporter-like_ATP-bd"/>
</dbReference>
<evidence type="ECO:0000256" key="8">
    <source>
        <dbReference type="ARBA" id="ARBA00023136"/>
    </source>
</evidence>
<keyword evidence="5" id="KW-0547">Nucleotide-binding</keyword>